<dbReference type="PANTHER" id="PTHR11482:SF6">
    <property type="entry name" value="ORNITHINE DECARBOXYLASE 1-RELATED"/>
    <property type="match status" value="1"/>
</dbReference>
<dbReference type="Gene3D" id="2.40.37.10">
    <property type="entry name" value="Lyase, Ornithine Decarboxylase, Chain A, domain 1"/>
    <property type="match status" value="1"/>
</dbReference>
<evidence type="ECO:0000313" key="11">
    <source>
        <dbReference type="EMBL" id="EHR62136.1"/>
    </source>
</evidence>
<keyword evidence="5" id="KW-0456">Lyase</keyword>
<dbReference type="InterPro" id="IPR022644">
    <property type="entry name" value="De-COase2_N"/>
</dbReference>
<dbReference type="eggNOG" id="COG0019">
    <property type="taxonomic scope" value="Bacteria"/>
</dbReference>
<dbReference type="EC" id="4.1.1.17" evidence="7"/>
<gene>
    <name evidence="11" type="ORF">SaccyDRAFT_3301</name>
</gene>
<feature type="modified residue" description="N6-(pyridoxal phosphate)lysine" evidence="9">
    <location>
        <position position="61"/>
    </location>
</feature>
<dbReference type="SUPFAM" id="SSF50621">
    <property type="entry name" value="Alanine racemase C-terminal domain-like"/>
    <property type="match status" value="1"/>
</dbReference>
<evidence type="ECO:0000259" key="10">
    <source>
        <dbReference type="Pfam" id="PF02784"/>
    </source>
</evidence>
<keyword evidence="12" id="KW-1185">Reference proteome</keyword>
<comment type="cofactor">
    <cofactor evidence="1 9">
        <name>pyridoxal 5'-phosphate</name>
        <dbReference type="ChEBI" id="CHEBI:597326"/>
    </cofactor>
</comment>
<dbReference type="InterPro" id="IPR000183">
    <property type="entry name" value="Orn/DAP/Arg_de-COase"/>
</dbReference>
<protein>
    <recommendedName>
        <fullName evidence="7">ornithine decarboxylase</fullName>
        <ecNumber evidence="7">4.1.1.17</ecNumber>
    </recommendedName>
</protein>
<keyword evidence="3" id="KW-0210">Decarboxylase</keyword>
<sequence>MANRPPLPSEGVNDTVTRIRAFLDTYRPPTPCLVVDVDTVVDRYRRLATAFPGSRVQYAVKANPHPAVLRALVAAGAAFDVASPGEIDLCLAAGADPASLSYGNTVKKPSAIAHAHAAGVREYTFDAESDVDNLARYAPGSQVSARVLVQGGPDSVTPFGHKFGCHVDEAVRLLLRAAGKGLDPVGVGFHVGSQQLDPSAWDVAVASAAKVFAATAEHGVNLRRLNVGGGFGISYSDPAPATSVYADAVTAAVRAHFAQPPELVCEPGRAVVAEAGLVRSEVVVVSRKLPTDPHRWVYLDVGRYNGLAETENEAIAYRLDVVGPHSQEDGPVIIAGPTCDGDDVLYQRTPYRLPLSLRPGDVIDILAAGAYTASYSSVAFNGIEPLRTYCISEGRLISGE</sequence>
<reference evidence="11 12" key="1">
    <citation type="submission" date="2011-11" db="EMBL/GenBank/DDBJ databases">
        <title>The Noncontiguous Finished sequence of Saccharomonospora cyanea NA-134.</title>
        <authorList>
            <consortium name="US DOE Joint Genome Institute"/>
            <person name="Lucas S."/>
            <person name="Han J."/>
            <person name="Lapidus A."/>
            <person name="Cheng J.-F."/>
            <person name="Goodwin L."/>
            <person name="Pitluck S."/>
            <person name="Peters L."/>
            <person name="Ovchinnikova G."/>
            <person name="Lu M."/>
            <person name="Detter J.C."/>
            <person name="Han C."/>
            <person name="Tapia R."/>
            <person name="Land M."/>
            <person name="Hauser L."/>
            <person name="Kyrpides N."/>
            <person name="Ivanova N."/>
            <person name="Pagani I."/>
            <person name="Brambilla E.-M."/>
            <person name="Klenk H.-P."/>
            <person name="Woyke T."/>
        </authorList>
    </citation>
    <scope>NUCLEOTIDE SEQUENCE [LARGE SCALE GENOMIC DNA]</scope>
    <source>
        <strain evidence="11 12">NA-134</strain>
    </source>
</reference>
<dbReference type="CDD" id="cd00622">
    <property type="entry name" value="PLPDE_III_ODC"/>
    <property type="match status" value="1"/>
</dbReference>
<dbReference type="AlphaFoldDB" id="H5XNS9"/>
<dbReference type="PRINTS" id="PR01182">
    <property type="entry name" value="ORNDCRBXLASE"/>
</dbReference>
<evidence type="ECO:0000256" key="2">
    <source>
        <dbReference type="ARBA" id="ARBA00008872"/>
    </source>
</evidence>
<comment type="similarity">
    <text evidence="2">Belongs to the Orn/Lys/Arg decarboxylase class-II family.</text>
</comment>
<dbReference type="HOGENOM" id="CLU_026444_1_3_11"/>
<name>H5XNS9_9PSEU</name>
<feature type="active site" description="Proton donor" evidence="9">
    <location>
        <position position="339"/>
    </location>
</feature>
<dbReference type="Proteomes" id="UP000002791">
    <property type="component" value="Chromosome"/>
</dbReference>
<accession>H5XNS9</accession>
<feature type="domain" description="Orn/DAP/Arg decarboxylase 2 N-terminal" evidence="10">
    <location>
        <begin position="38"/>
        <end position="273"/>
    </location>
</feature>
<comment type="pathway">
    <text evidence="6">Amine and polyamine biosynthesis; putrescine biosynthesis via L-ornithine pathway; putrescine from L-ornithine: step 1/1.</text>
</comment>
<dbReference type="PRINTS" id="PR01179">
    <property type="entry name" value="ODADCRBXLASE"/>
</dbReference>
<evidence type="ECO:0000256" key="5">
    <source>
        <dbReference type="ARBA" id="ARBA00023239"/>
    </source>
</evidence>
<evidence type="ECO:0000256" key="3">
    <source>
        <dbReference type="ARBA" id="ARBA00022793"/>
    </source>
</evidence>
<dbReference type="STRING" id="882082.SaccyDRAFT_3301"/>
<dbReference type="PANTHER" id="PTHR11482">
    <property type="entry name" value="ARGININE/DIAMINOPIMELATE/ORNITHINE DECARBOXYLASE"/>
    <property type="match status" value="1"/>
</dbReference>
<evidence type="ECO:0000256" key="4">
    <source>
        <dbReference type="ARBA" id="ARBA00022898"/>
    </source>
</evidence>
<dbReference type="GO" id="GO:0005737">
    <property type="term" value="C:cytoplasm"/>
    <property type="evidence" value="ECO:0007669"/>
    <property type="project" value="TreeGrafter"/>
</dbReference>
<dbReference type="FunFam" id="3.20.20.10:FF:000008">
    <property type="entry name" value="Ornithine decarboxylase"/>
    <property type="match status" value="1"/>
</dbReference>
<comment type="catalytic activity">
    <reaction evidence="8">
        <text>L-ornithine + H(+) = putrescine + CO2</text>
        <dbReference type="Rhea" id="RHEA:22964"/>
        <dbReference type="ChEBI" id="CHEBI:15378"/>
        <dbReference type="ChEBI" id="CHEBI:16526"/>
        <dbReference type="ChEBI" id="CHEBI:46911"/>
        <dbReference type="ChEBI" id="CHEBI:326268"/>
        <dbReference type="EC" id="4.1.1.17"/>
    </reaction>
</comment>
<evidence type="ECO:0000256" key="8">
    <source>
        <dbReference type="ARBA" id="ARBA00049127"/>
    </source>
</evidence>
<organism evidence="11 12">
    <name type="scientific">Saccharomonospora cyanea NA-134</name>
    <dbReference type="NCBI Taxonomy" id="882082"/>
    <lineage>
        <taxon>Bacteria</taxon>
        <taxon>Bacillati</taxon>
        <taxon>Actinomycetota</taxon>
        <taxon>Actinomycetes</taxon>
        <taxon>Pseudonocardiales</taxon>
        <taxon>Pseudonocardiaceae</taxon>
        <taxon>Saccharomonospora</taxon>
    </lineage>
</organism>
<dbReference type="SUPFAM" id="SSF51419">
    <property type="entry name" value="PLP-binding barrel"/>
    <property type="match status" value="1"/>
</dbReference>
<dbReference type="PROSITE" id="PS00878">
    <property type="entry name" value="ODR_DC_2_1"/>
    <property type="match status" value="1"/>
</dbReference>
<evidence type="ECO:0000256" key="9">
    <source>
        <dbReference type="PIRSR" id="PIRSR600183-50"/>
    </source>
</evidence>
<dbReference type="Gene3D" id="3.20.20.10">
    <property type="entry name" value="Alanine racemase"/>
    <property type="match status" value="1"/>
</dbReference>
<proteinExistence type="inferred from homology"/>
<dbReference type="GO" id="GO:0004586">
    <property type="term" value="F:ornithine decarboxylase activity"/>
    <property type="evidence" value="ECO:0007669"/>
    <property type="project" value="UniProtKB-EC"/>
</dbReference>
<keyword evidence="4 9" id="KW-0663">Pyridoxal phosphate</keyword>
<evidence type="ECO:0000256" key="7">
    <source>
        <dbReference type="ARBA" id="ARBA00034138"/>
    </source>
</evidence>
<evidence type="ECO:0000256" key="1">
    <source>
        <dbReference type="ARBA" id="ARBA00001933"/>
    </source>
</evidence>
<evidence type="ECO:0000256" key="6">
    <source>
        <dbReference type="ARBA" id="ARBA00034115"/>
    </source>
</evidence>
<evidence type="ECO:0000313" key="12">
    <source>
        <dbReference type="Proteomes" id="UP000002791"/>
    </source>
</evidence>
<dbReference type="InterPro" id="IPR009006">
    <property type="entry name" value="Ala_racemase/Decarboxylase_C"/>
</dbReference>
<dbReference type="InterPro" id="IPR029066">
    <property type="entry name" value="PLP-binding_barrel"/>
</dbReference>
<dbReference type="Pfam" id="PF02784">
    <property type="entry name" value="Orn_Arg_deC_N"/>
    <property type="match status" value="1"/>
</dbReference>
<dbReference type="EMBL" id="CM001440">
    <property type="protein sequence ID" value="EHR62136.1"/>
    <property type="molecule type" value="Genomic_DNA"/>
</dbReference>
<dbReference type="InterPro" id="IPR022653">
    <property type="entry name" value="De-COase2_pyr-phos_BS"/>
</dbReference>
<dbReference type="InterPro" id="IPR002433">
    <property type="entry name" value="Orn_de-COase"/>
</dbReference>
<dbReference type="GO" id="GO:0033387">
    <property type="term" value="P:putrescine biosynthetic process from arginine, via ornithine"/>
    <property type="evidence" value="ECO:0007669"/>
    <property type="project" value="TreeGrafter"/>
</dbReference>